<dbReference type="InterPro" id="IPR044865">
    <property type="entry name" value="MRH_dom"/>
</dbReference>
<evidence type="ECO:0000256" key="3">
    <source>
        <dbReference type="ARBA" id="ARBA00022824"/>
    </source>
</evidence>
<feature type="chain" id="PRO_5007856163" description="Glucosidase 2 subunit beta" evidence="6">
    <location>
        <begin position="19"/>
        <end position="540"/>
    </location>
</feature>
<dbReference type="FunCoup" id="A0A165CTJ6">
    <property type="interactions" value="667"/>
</dbReference>
<evidence type="ECO:0000256" key="4">
    <source>
        <dbReference type="ARBA" id="ARBA00023157"/>
    </source>
</evidence>
<dbReference type="Proteomes" id="UP000076842">
    <property type="component" value="Unassembled WGS sequence"/>
</dbReference>
<dbReference type="PROSITE" id="PS51914">
    <property type="entry name" value="MRH"/>
    <property type="match status" value="1"/>
</dbReference>
<evidence type="ECO:0000256" key="2">
    <source>
        <dbReference type="ARBA" id="ARBA00022729"/>
    </source>
</evidence>
<dbReference type="EMBL" id="KV424111">
    <property type="protein sequence ID" value="KZT51372.1"/>
    <property type="molecule type" value="Genomic_DNA"/>
</dbReference>
<protein>
    <recommendedName>
        <fullName evidence="1">Glucosidase 2 subunit beta</fullName>
    </recommendedName>
</protein>
<dbReference type="InterPro" id="IPR028146">
    <property type="entry name" value="PRKCSH_N"/>
</dbReference>
<dbReference type="InterPro" id="IPR039794">
    <property type="entry name" value="Gtb1-like"/>
</dbReference>
<dbReference type="Pfam" id="PF12999">
    <property type="entry name" value="PRKCSH-like"/>
    <property type="match status" value="1"/>
</dbReference>
<keyword evidence="3" id="KW-0256">Endoplasmic reticulum</keyword>
<keyword evidence="2 6" id="KW-0732">Signal</keyword>
<feature type="coiled-coil region" evidence="5">
    <location>
        <begin position="378"/>
        <end position="405"/>
    </location>
</feature>
<evidence type="ECO:0000256" key="5">
    <source>
        <dbReference type="SAM" id="Coils"/>
    </source>
</evidence>
<evidence type="ECO:0000313" key="8">
    <source>
        <dbReference type="EMBL" id="KZT51372.1"/>
    </source>
</evidence>
<proteinExistence type="predicted"/>
<evidence type="ECO:0000313" key="9">
    <source>
        <dbReference type="Proteomes" id="UP000076842"/>
    </source>
</evidence>
<dbReference type="Pfam" id="PF13015">
    <property type="entry name" value="PRKCSH_1"/>
    <property type="match status" value="1"/>
</dbReference>
<dbReference type="GO" id="GO:0017177">
    <property type="term" value="C:glucosidase II complex"/>
    <property type="evidence" value="ECO:0007669"/>
    <property type="project" value="TreeGrafter"/>
</dbReference>
<keyword evidence="5" id="KW-0175">Coiled coil</keyword>
<dbReference type="InterPro" id="IPR036607">
    <property type="entry name" value="PRKCSH"/>
</dbReference>
<dbReference type="InterPro" id="IPR009011">
    <property type="entry name" value="Man6P_isomerase_rcpt-bd_dom_sf"/>
</dbReference>
<dbReference type="InParanoid" id="A0A165CTJ6"/>
<evidence type="ECO:0000256" key="6">
    <source>
        <dbReference type="SAM" id="SignalP"/>
    </source>
</evidence>
<dbReference type="PANTHER" id="PTHR12630:SF1">
    <property type="entry name" value="GLUCOSIDASE 2 SUBUNIT BETA"/>
    <property type="match status" value="1"/>
</dbReference>
<evidence type="ECO:0000256" key="1">
    <source>
        <dbReference type="ARBA" id="ARBA00022387"/>
    </source>
</evidence>
<accession>A0A165CTJ6</accession>
<dbReference type="STRING" id="1353952.A0A165CTJ6"/>
<feature type="signal peptide" evidence="6">
    <location>
        <begin position="1"/>
        <end position="18"/>
    </location>
</feature>
<sequence>MRLHSTLAPFFLIPIALSQSAHRSPTLGVPKDKISLYAPIAGSNPPQWRCLDGTGDLLPFSAVNDDYCDCADGSDEPGTSACKGGMFHCVNEGHLPKDIPNLRVNDGLCDSDCCDGSDEPAGVCPNRCAELGEAYRTTLEQERKLRRTGSKIRSTYVLYAKKEKKRLEEALEKGRQAVDQARLDEMRLKAVLDRVESTSAEALEYKLKSPLYASLKSHSAAVQALTKKVSNLEGKITTLTTILAELEKGHNPNYQDMAVRGAIKGYQDFLDSEKGAAPEVTEAGVEEMLKQDEDDVEVWTAEELKRLGQADLTGLLLEHEQHLAGFGKSEDSILFSIEHYLPEAWVPYYHETKALLISWMVRLGVVRGVLDTSDSDEVQRARNAYSDAQRATREAEDDLAAAEDLLTKLSGYYGPEGEWLKLKDTCIEKNTGEYTYSICFFGQATQRSNNGGGVHNMGRFTTWNDEAAEGTLEYYSSQLYEHGARCWNGPERSVELVLTCGTENALLSIAEPEKCEYIVEGTTPALCWPLETESQMKDEL</sequence>
<keyword evidence="9" id="KW-1185">Reference proteome</keyword>
<feature type="domain" description="MRH" evidence="7">
    <location>
        <begin position="424"/>
        <end position="529"/>
    </location>
</feature>
<dbReference type="PANTHER" id="PTHR12630">
    <property type="entry name" value="N-LINKED OLIGOSACCHARIDE PROCESSING"/>
    <property type="match status" value="1"/>
</dbReference>
<dbReference type="Gene3D" id="2.70.130.10">
    <property type="entry name" value="Mannose-6-phosphate receptor binding domain"/>
    <property type="match status" value="1"/>
</dbReference>
<name>A0A165CTJ6_9BASI</name>
<gene>
    <name evidence="8" type="ORF">CALCODRAFT_137503</name>
</gene>
<keyword evidence="4" id="KW-1015">Disulfide bond</keyword>
<dbReference type="OrthoDB" id="202234at2759"/>
<organism evidence="8 9">
    <name type="scientific">Calocera cornea HHB12733</name>
    <dbReference type="NCBI Taxonomy" id="1353952"/>
    <lineage>
        <taxon>Eukaryota</taxon>
        <taxon>Fungi</taxon>
        <taxon>Dikarya</taxon>
        <taxon>Basidiomycota</taxon>
        <taxon>Agaricomycotina</taxon>
        <taxon>Dacrymycetes</taxon>
        <taxon>Dacrymycetales</taxon>
        <taxon>Dacrymycetaceae</taxon>
        <taxon>Calocera</taxon>
    </lineage>
</organism>
<dbReference type="AlphaFoldDB" id="A0A165CTJ6"/>
<evidence type="ECO:0000259" key="7">
    <source>
        <dbReference type="PROSITE" id="PS51914"/>
    </source>
</evidence>
<dbReference type="SUPFAM" id="SSF50911">
    <property type="entry name" value="Mannose 6-phosphate receptor domain"/>
    <property type="match status" value="1"/>
</dbReference>
<dbReference type="GO" id="GO:0006491">
    <property type="term" value="P:N-glycan processing"/>
    <property type="evidence" value="ECO:0007669"/>
    <property type="project" value="TreeGrafter"/>
</dbReference>
<reference evidence="8 9" key="1">
    <citation type="journal article" date="2016" name="Mol. Biol. Evol.">
        <title>Comparative Genomics of Early-Diverging Mushroom-Forming Fungi Provides Insights into the Origins of Lignocellulose Decay Capabilities.</title>
        <authorList>
            <person name="Nagy L.G."/>
            <person name="Riley R."/>
            <person name="Tritt A."/>
            <person name="Adam C."/>
            <person name="Daum C."/>
            <person name="Floudas D."/>
            <person name="Sun H."/>
            <person name="Yadav J.S."/>
            <person name="Pangilinan J."/>
            <person name="Larsson K.H."/>
            <person name="Matsuura K."/>
            <person name="Barry K."/>
            <person name="Labutti K."/>
            <person name="Kuo R."/>
            <person name="Ohm R.A."/>
            <person name="Bhattacharya S.S."/>
            <person name="Shirouzu T."/>
            <person name="Yoshinaga Y."/>
            <person name="Martin F.M."/>
            <person name="Grigoriev I.V."/>
            <person name="Hibbett D.S."/>
        </authorList>
    </citation>
    <scope>NUCLEOTIDE SEQUENCE [LARGE SCALE GENOMIC DNA]</scope>
    <source>
        <strain evidence="8 9">HHB12733</strain>
    </source>
</reference>